<sequence>MPVIQRFRNLFSKVAGSLGRSDTAQPSKLKHSVWHQRSQGSSRASSPSAASFSGDTAGLMELKGVPEVSTRVEVEAETASEAQTETTQSVPVEATAPTLDGNDGANAGGIPTGTLQNLDPAAPNNATEESGGKYTAFVHNEVFGRTMSGSENEQLP</sequence>
<dbReference type="EMBL" id="JANBUO010002032">
    <property type="protein sequence ID" value="KAJ2795973.1"/>
    <property type="molecule type" value="Genomic_DNA"/>
</dbReference>
<feature type="compositionally biased region" description="Low complexity" evidence="1">
    <location>
        <begin position="36"/>
        <end position="54"/>
    </location>
</feature>
<comment type="caution">
    <text evidence="2">The sequence shown here is derived from an EMBL/GenBank/DDBJ whole genome shotgun (WGS) entry which is preliminary data.</text>
</comment>
<feature type="non-terminal residue" evidence="2">
    <location>
        <position position="156"/>
    </location>
</feature>
<feature type="region of interest" description="Disordered" evidence="1">
    <location>
        <begin position="75"/>
        <end position="131"/>
    </location>
</feature>
<feature type="compositionally biased region" description="Low complexity" evidence="1">
    <location>
        <begin position="77"/>
        <end position="89"/>
    </location>
</feature>
<feature type="region of interest" description="Disordered" evidence="1">
    <location>
        <begin position="15"/>
        <end position="58"/>
    </location>
</feature>
<dbReference type="OrthoDB" id="10488886at2759"/>
<proteinExistence type="predicted"/>
<evidence type="ECO:0000313" key="3">
    <source>
        <dbReference type="Proteomes" id="UP001140094"/>
    </source>
</evidence>
<evidence type="ECO:0000256" key="1">
    <source>
        <dbReference type="SAM" id="MobiDB-lite"/>
    </source>
</evidence>
<dbReference type="AlphaFoldDB" id="A0A9W8LPD2"/>
<accession>A0A9W8LPD2</accession>
<name>A0A9W8LPD2_9FUNG</name>
<reference evidence="2" key="1">
    <citation type="submission" date="2022-07" db="EMBL/GenBank/DDBJ databases">
        <title>Phylogenomic reconstructions and comparative analyses of Kickxellomycotina fungi.</title>
        <authorList>
            <person name="Reynolds N.K."/>
            <person name="Stajich J.E."/>
            <person name="Barry K."/>
            <person name="Grigoriev I.V."/>
            <person name="Crous P."/>
            <person name="Smith M.E."/>
        </authorList>
    </citation>
    <scope>NUCLEOTIDE SEQUENCE</scope>
    <source>
        <strain evidence="2">NRRL 1565</strain>
    </source>
</reference>
<dbReference type="Proteomes" id="UP001140094">
    <property type="component" value="Unassembled WGS sequence"/>
</dbReference>
<organism evidence="2 3">
    <name type="scientific">Coemansia guatemalensis</name>
    <dbReference type="NCBI Taxonomy" id="2761395"/>
    <lineage>
        <taxon>Eukaryota</taxon>
        <taxon>Fungi</taxon>
        <taxon>Fungi incertae sedis</taxon>
        <taxon>Zoopagomycota</taxon>
        <taxon>Kickxellomycotina</taxon>
        <taxon>Kickxellomycetes</taxon>
        <taxon>Kickxellales</taxon>
        <taxon>Kickxellaceae</taxon>
        <taxon>Coemansia</taxon>
    </lineage>
</organism>
<keyword evidence="3" id="KW-1185">Reference proteome</keyword>
<gene>
    <name evidence="2" type="ORF">H4R20_005695</name>
</gene>
<protein>
    <submittedName>
        <fullName evidence="2">Uncharacterized protein</fullName>
    </submittedName>
</protein>
<evidence type="ECO:0000313" key="2">
    <source>
        <dbReference type="EMBL" id="KAJ2795973.1"/>
    </source>
</evidence>